<dbReference type="AlphaFoldDB" id="A0AA42GX45"/>
<dbReference type="SUPFAM" id="SSF52980">
    <property type="entry name" value="Restriction endonuclease-like"/>
    <property type="match status" value="1"/>
</dbReference>
<proteinExistence type="predicted"/>
<organism evidence="2 3">
    <name type="scientific">Brucella intermedia GD04153</name>
    <dbReference type="NCBI Taxonomy" id="2975438"/>
    <lineage>
        <taxon>Bacteria</taxon>
        <taxon>Pseudomonadati</taxon>
        <taxon>Pseudomonadota</taxon>
        <taxon>Alphaproteobacteria</taxon>
        <taxon>Hyphomicrobiales</taxon>
        <taxon>Brucellaceae</taxon>
        <taxon>Brucella/Ochrobactrum group</taxon>
        <taxon>Brucella</taxon>
    </lineage>
</organism>
<reference evidence="2" key="1">
    <citation type="submission" date="2022-09" db="EMBL/GenBank/DDBJ databases">
        <title>Intensive care unit water sources are persistently colonized with multi-drug resistant bacteria and are the site of extensive horizontal gene transfer of antibiotic resistance genes.</title>
        <authorList>
            <person name="Diorio-Toth L."/>
        </authorList>
    </citation>
    <scope>NUCLEOTIDE SEQUENCE</scope>
    <source>
        <strain evidence="2">GD04153</strain>
    </source>
</reference>
<gene>
    <name evidence="2" type="ORF">N7376_07720</name>
</gene>
<evidence type="ECO:0000313" key="2">
    <source>
        <dbReference type="EMBL" id="MDH0123875.1"/>
    </source>
</evidence>
<dbReference type="InterPro" id="IPR011335">
    <property type="entry name" value="Restrct_endonuc-II-like"/>
</dbReference>
<comment type="caution">
    <text evidence="2">The sequence shown here is derived from an EMBL/GenBank/DDBJ whole genome shotgun (WGS) entry which is preliminary data.</text>
</comment>
<feature type="domain" description="Restriction endonuclease type IV Mrr" evidence="1">
    <location>
        <begin position="21"/>
        <end position="97"/>
    </location>
</feature>
<evidence type="ECO:0000259" key="1">
    <source>
        <dbReference type="Pfam" id="PF04471"/>
    </source>
</evidence>
<accession>A0AA42GX45</accession>
<protein>
    <submittedName>
        <fullName evidence="2">Restriction endonuclease</fullName>
    </submittedName>
</protein>
<dbReference type="Gene3D" id="3.40.1350.10">
    <property type="match status" value="1"/>
</dbReference>
<keyword evidence="2" id="KW-0540">Nuclease</keyword>
<dbReference type="GO" id="GO:0003677">
    <property type="term" value="F:DNA binding"/>
    <property type="evidence" value="ECO:0007669"/>
    <property type="project" value="InterPro"/>
</dbReference>
<dbReference type="Pfam" id="PF04471">
    <property type="entry name" value="Mrr_cat"/>
    <property type="match status" value="1"/>
</dbReference>
<keyword evidence="2" id="KW-0255">Endonuclease</keyword>
<dbReference type="InterPro" id="IPR007560">
    <property type="entry name" value="Restrct_endonuc_IV_Mrr"/>
</dbReference>
<dbReference type="InterPro" id="IPR011856">
    <property type="entry name" value="tRNA_endonuc-like_dom_sf"/>
</dbReference>
<keyword evidence="2" id="KW-0378">Hydrolase</keyword>
<dbReference type="GO" id="GO:0004519">
    <property type="term" value="F:endonuclease activity"/>
    <property type="evidence" value="ECO:0007669"/>
    <property type="project" value="UniProtKB-KW"/>
</dbReference>
<dbReference type="EMBL" id="JAODYY010000003">
    <property type="protein sequence ID" value="MDH0123875.1"/>
    <property type="molecule type" value="Genomic_DNA"/>
</dbReference>
<name>A0AA42GX45_9HYPH</name>
<sequence length="207" mass="23484">MDASVTPNATLIGSLSGTPRQIDVLVDARWDEGIERRIIFDAKLRKRKVDVKDVESFEGMMRDVRASRGVLVCSSGYTKAALARAEQSIEIRIVTFDEAEGLDFAMVDPCPHCRDIKRKTEGLVFWDGQLPLAIGWGWAIIFTGKCDVCRSFAFWCWDCGDKKVVPDGEVYECGCERTWFIEKNTEEAVFILRVEDGEIPIDRRPLR</sequence>
<dbReference type="GO" id="GO:0009307">
    <property type="term" value="P:DNA restriction-modification system"/>
    <property type="evidence" value="ECO:0007669"/>
    <property type="project" value="InterPro"/>
</dbReference>
<dbReference type="Proteomes" id="UP001158087">
    <property type="component" value="Unassembled WGS sequence"/>
</dbReference>
<evidence type="ECO:0000313" key="3">
    <source>
        <dbReference type="Proteomes" id="UP001158087"/>
    </source>
</evidence>